<dbReference type="PANTHER" id="PTHR43791:SF57">
    <property type="entry name" value="MAJOR FACILITATOR SUPERFAMILY (MFS) PROFILE DOMAIN-CONTAINING PROTEIN"/>
    <property type="match status" value="1"/>
</dbReference>
<evidence type="ECO:0000313" key="9">
    <source>
        <dbReference type="Proteomes" id="UP000030752"/>
    </source>
</evidence>
<dbReference type="VEuPathDB" id="FungiDB:HMPREF1541_03061"/>
<dbReference type="GeneID" id="19970400"/>
<dbReference type="EMBL" id="KB822719">
    <property type="protein sequence ID" value="ETN41126.1"/>
    <property type="molecule type" value="Genomic_DNA"/>
</dbReference>
<feature type="transmembrane region" description="Helical" evidence="6">
    <location>
        <begin position="112"/>
        <end position="130"/>
    </location>
</feature>
<evidence type="ECO:0000256" key="3">
    <source>
        <dbReference type="ARBA" id="ARBA00022692"/>
    </source>
</evidence>
<feature type="transmembrane region" description="Helical" evidence="6">
    <location>
        <begin position="142"/>
        <end position="162"/>
    </location>
</feature>
<proteinExistence type="predicted"/>
<evidence type="ECO:0000256" key="6">
    <source>
        <dbReference type="SAM" id="Phobius"/>
    </source>
</evidence>
<feature type="domain" description="Major facilitator superfamily (MFS) profile" evidence="7">
    <location>
        <begin position="46"/>
        <end position="456"/>
    </location>
</feature>
<dbReference type="AlphaFoldDB" id="W2RX77"/>
<dbReference type="GO" id="GO:0022857">
    <property type="term" value="F:transmembrane transporter activity"/>
    <property type="evidence" value="ECO:0007669"/>
    <property type="project" value="InterPro"/>
</dbReference>
<dbReference type="PANTHER" id="PTHR43791">
    <property type="entry name" value="PERMEASE-RELATED"/>
    <property type="match status" value="1"/>
</dbReference>
<dbReference type="Pfam" id="PF07690">
    <property type="entry name" value="MFS_1"/>
    <property type="match status" value="1"/>
</dbReference>
<dbReference type="InterPro" id="IPR011701">
    <property type="entry name" value="MFS"/>
</dbReference>
<feature type="transmembrane region" description="Helical" evidence="6">
    <location>
        <begin position="363"/>
        <end position="379"/>
    </location>
</feature>
<evidence type="ECO:0000313" key="8">
    <source>
        <dbReference type="EMBL" id="ETN41126.1"/>
    </source>
</evidence>
<evidence type="ECO:0000256" key="2">
    <source>
        <dbReference type="ARBA" id="ARBA00022448"/>
    </source>
</evidence>
<dbReference type="OrthoDB" id="2962993at2759"/>
<dbReference type="RefSeq" id="XP_008715635.1">
    <property type="nucleotide sequence ID" value="XM_008717413.1"/>
</dbReference>
<gene>
    <name evidence="8" type="ORF">HMPREF1541_03061</name>
</gene>
<comment type="subcellular location">
    <subcellularLocation>
        <location evidence="1">Membrane</location>
        <topology evidence="1">Multi-pass membrane protein</topology>
    </subcellularLocation>
</comment>
<sequence length="490" mass="54742">MSEKKDQLEDAKVQTIEDGEVTFTGSNGAFDEKQTRKLVRKLDRHILPVLVILYLLSFLDRTNIGNARLANLERDLNMSGLDYNVALAILYPFYVAAEIPSNIMMKITRPSLWLPSTMVAWGICCTLMGLCHNYAGLLAARAALGLAEGGLFPGINFFITMWYRRHECGLRMSIFFSMATAAGAFGGLLARGISEMDGIGGRGGWAWIFILEGIVTVAVACWAYWAFQDYPDTAKFVTDAERREINRRLDEDRGSLADEYDRKYVWDAFKDWKIYAHCFNFLGTFASVYSFSLFLPTIVRDLGHTNEKAQLMTVPPYVVACFFCIGAGYGADRLQTRGIVMIVFNLVGIIGLTMLVASNDPQVKYAGTFFFATGVYPNVPQCMAWNGNNVGGSTKRSIALAMQAMVGNLGGILASFVFLATDGPRYIKGYSILIGIMSMSASVCTFMTLYYRRENARRDKKYKPLEEYTTAEKALEREKGDDATFFRFTV</sequence>
<evidence type="ECO:0000256" key="5">
    <source>
        <dbReference type="ARBA" id="ARBA00023136"/>
    </source>
</evidence>
<evidence type="ECO:0000256" key="4">
    <source>
        <dbReference type="ARBA" id="ARBA00022989"/>
    </source>
</evidence>
<feature type="transmembrane region" description="Helical" evidence="6">
    <location>
        <begin position="205"/>
        <end position="227"/>
    </location>
</feature>
<feature type="transmembrane region" description="Helical" evidence="6">
    <location>
        <begin position="83"/>
        <end position="100"/>
    </location>
</feature>
<dbReference type="eggNOG" id="KOG2533">
    <property type="taxonomic scope" value="Eukaryota"/>
</dbReference>
<dbReference type="InterPro" id="IPR036259">
    <property type="entry name" value="MFS_trans_sf"/>
</dbReference>
<organism evidence="8 9">
    <name type="scientific">Cyphellophora europaea (strain CBS 101466)</name>
    <name type="common">Phialophora europaea</name>
    <dbReference type="NCBI Taxonomy" id="1220924"/>
    <lineage>
        <taxon>Eukaryota</taxon>
        <taxon>Fungi</taxon>
        <taxon>Dikarya</taxon>
        <taxon>Ascomycota</taxon>
        <taxon>Pezizomycotina</taxon>
        <taxon>Eurotiomycetes</taxon>
        <taxon>Chaetothyriomycetidae</taxon>
        <taxon>Chaetothyriales</taxon>
        <taxon>Cyphellophoraceae</taxon>
        <taxon>Cyphellophora</taxon>
    </lineage>
</organism>
<dbReference type="HOGENOM" id="CLU_001265_0_1_1"/>
<dbReference type="Proteomes" id="UP000030752">
    <property type="component" value="Unassembled WGS sequence"/>
</dbReference>
<feature type="transmembrane region" description="Helical" evidence="6">
    <location>
        <begin position="46"/>
        <end position="63"/>
    </location>
</feature>
<dbReference type="PROSITE" id="PS50850">
    <property type="entry name" value="MFS"/>
    <property type="match status" value="1"/>
</dbReference>
<feature type="transmembrane region" description="Helical" evidence="6">
    <location>
        <begin position="338"/>
        <end position="357"/>
    </location>
</feature>
<dbReference type="InterPro" id="IPR020846">
    <property type="entry name" value="MFS_dom"/>
</dbReference>
<dbReference type="Gene3D" id="1.20.1250.20">
    <property type="entry name" value="MFS general substrate transporter like domains"/>
    <property type="match status" value="2"/>
</dbReference>
<name>W2RX77_CYPE1</name>
<keyword evidence="3 6" id="KW-0812">Transmembrane</keyword>
<dbReference type="GO" id="GO:0016020">
    <property type="term" value="C:membrane"/>
    <property type="evidence" value="ECO:0007669"/>
    <property type="project" value="UniProtKB-SubCell"/>
</dbReference>
<keyword evidence="9" id="KW-1185">Reference proteome</keyword>
<feature type="transmembrane region" description="Helical" evidence="6">
    <location>
        <begin position="314"/>
        <end position="331"/>
    </location>
</feature>
<feature type="transmembrane region" description="Helical" evidence="6">
    <location>
        <begin position="174"/>
        <end position="193"/>
    </location>
</feature>
<dbReference type="SUPFAM" id="SSF103473">
    <property type="entry name" value="MFS general substrate transporter"/>
    <property type="match status" value="1"/>
</dbReference>
<dbReference type="FunFam" id="1.20.1250.20:FF:000034">
    <property type="entry name" value="MFS general substrate transporter"/>
    <property type="match status" value="1"/>
</dbReference>
<evidence type="ECO:0000256" key="1">
    <source>
        <dbReference type="ARBA" id="ARBA00004141"/>
    </source>
</evidence>
<keyword evidence="4 6" id="KW-1133">Transmembrane helix</keyword>
<protein>
    <recommendedName>
        <fullName evidence="7">Major facilitator superfamily (MFS) profile domain-containing protein</fullName>
    </recommendedName>
</protein>
<feature type="transmembrane region" description="Helical" evidence="6">
    <location>
        <begin position="274"/>
        <end position="294"/>
    </location>
</feature>
<evidence type="ECO:0000259" key="7">
    <source>
        <dbReference type="PROSITE" id="PS50850"/>
    </source>
</evidence>
<keyword evidence="2" id="KW-0813">Transport</keyword>
<reference evidence="8 9" key="1">
    <citation type="submission" date="2013-03" db="EMBL/GenBank/DDBJ databases">
        <title>The Genome Sequence of Phialophora europaea CBS 101466.</title>
        <authorList>
            <consortium name="The Broad Institute Genomics Platform"/>
            <person name="Cuomo C."/>
            <person name="de Hoog S."/>
            <person name="Gorbushina A."/>
            <person name="Walker B."/>
            <person name="Young S.K."/>
            <person name="Zeng Q."/>
            <person name="Gargeya S."/>
            <person name="Fitzgerald M."/>
            <person name="Haas B."/>
            <person name="Abouelleil A."/>
            <person name="Allen A.W."/>
            <person name="Alvarado L."/>
            <person name="Arachchi H.M."/>
            <person name="Berlin A.M."/>
            <person name="Chapman S.B."/>
            <person name="Gainer-Dewar J."/>
            <person name="Goldberg J."/>
            <person name="Griggs A."/>
            <person name="Gujja S."/>
            <person name="Hansen M."/>
            <person name="Howarth C."/>
            <person name="Imamovic A."/>
            <person name="Ireland A."/>
            <person name="Larimer J."/>
            <person name="McCowan C."/>
            <person name="Murphy C."/>
            <person name="Pearson M."/>
            <person name="Poon T.W."/>
            <person name="Priest M."/>
            <person name="Roberts A."/>
            <person name="Saif S."/>
            <person name="Shea T."/>
            <person name="Sisk P."/>
            <person name="Sykes S."/>
            <person name="Wortman J."/>
            <person name="Nusbaum C."/>
            <person name="Birren B."/>
        </authorList>
    </citation>
    <scope>NUCLEOTIDE SEQUENCE [LARGE SCALE GENOMIC DNA]</scope>
    <source>
        <strain evidence="8 9">CBS 101466</strain>
    </source>
</reference>
<dbReference type="InParanoid" id="W2RX77"/>
<feature type="transmembrane region" description="Helical" evidence="6">
    <location>
        <begin position="400"/>
        <end position="420"/>
    </location>
</feature>
<feature type="transmembrane region" description="Helical" evidence="6">
    <location>
        <begin position="432"/>
        <end position="451"/>
    </location>
</feature>
<accession>W2RX77</accession>
<keyword evidence="5 6" id="KW-0472">Membrane</keyword>
<dbReference type="FunFam" id="1.20.1250.20:FF:000068">
    <property type="entry name" value="MFS general substrate transporter"/>
    <property type="match status" value="1"/>
</dbReference>